<protein>
    <recommendedName>
        <fullName evidence="3">tRNA/rRNA methyltransferase SpoU type domain-containing protein</fullName>
    </recommendedName>
</protein>
<evidence type="ECO:0000313" key="5">
    <source>
        <dbReference type="Proteomes" id="UP000243900"/>
    </source>
</evidence>
<comment type="caution">
    <text evidence="4">The sequence shown here is derived from an EMBL/GenBank/DDBJ whole genome shotgun (WGS) entry which is preliminary data.</text>
</comment>
<dbReference type="PANTHER" id="PTHR46429">
    <property type="entry name" value="23S RRNA (GUANOSINE-2'-O-)-METHYLTRANSFERASE RLMB"/>
    <property type="match status" value="1"/>
</dbReference>
<keyword evidence="5" id="KW-1185">Reference proteome</keyword>
<evidence type="ECO:0000313" key="4">
    <source>
        <dbReference type="EMBL" id="PQA35476.1"/>
    </source>
</evidence>
<dbReference type="Gene3D" id="3.40.1280.10">
    <property type="match status" value="1"/>
</dbReference>
<dbReference type="PANTHER" id="PTHR46429:SF2">
    <property type="entry name" value="TRNA_RRNA METHYLTRANSFERASE"/>
    <property type="match status" value="1"/>
</dbReference>
<organism evidence="4 5">
    <name type="scientific">Amnimonas aquatica</name>
    <dbReference type="NCBI Taxonomy" id="2094561"/>
    <lineage>
        <taxon>Bacteria</taxon>
        <taxon>Pseudomonadati</taxon>
        <taxon>Pseudomonadota</taxon>
        <taxon>Gammaproteobacteria</taxon>
        <taxon>Moraxellales</taxon>
        <taxon>Moraxellaceae</taxon>
        <taxon>Amnimonas</taxon>
    </lineage>
</organism>
<dbReference type="SUPFAM" id="SSF75217">
    <property type="entry name" value="alpha/beta knot"/>
    <property type="match status" value="1"/>
</dbReference>
<dbReference type="EMBL" id="PTQZ01000217">
    <property type="protein sequence ID" value="PQA35476.1"/>
    <property type="molecule type" value="Genomic_DNA"/>
</dbReference>
<reference evidence="5" key="1">
    <citation type="submission" date="2018-02" db="EMBL/GenBank/DDBJ databases">
        <title>Genome sequencing of Solimonas sp. HR-BB.</title>
        <authorList>
            <person name="Lee Y."/>
            <person name="Jeon C.O."/>
        </authorList>
    </citation>
    <scope>NUCLEOTIDE SEQUENCE [LARGE SCALE GENOMIC DNA]</scope>
    <source>
        <strain evidence="5">HR-E</strain>
    </source>
</reference>
<dbReference type="GO" id="GO:0008173">
    <property type="term" value="F:RNA methyltransferase activity"/>
    <property type="evidence" value="ECO:0007669"/>
    <property type="project" value="InterPro"/>
</dbReference>
<feature type="domain" description="tRNA/rRNA methyltransferase SpoU type" evidence="3">
    <location>
        <begin position="2"/>
        <end position="97"/>
    </location>
</feature>
<accession>A0A2P6AR67</accession>
<dbReference type="GO" id="GO:0032259">
    <property type="term" value="P:methylation"/>
    <property type="evidence" value="ECO:0007669"/>
    <property type="project" value="UniProtKB-KW"/>
</dbReference>
<dbReference type="InterPro" id="IPR001537">
    <property type="entry name" value="SpoU_MeTrfase"/>
</dbReference>
<evidence type="ECO:0000259" key="3">
    <source>
        <dbReference type="Pfam" id="PF00588"/>
    </source>
</evidence>
<dbReference type="AlphaFoldDB" id="A0A2P6AR67"/>
<dbReference type="InterPro" id="IPR004441">
    <property type="entry name" value="rRNA_MeTrfase_TrmH"/>
</dbReference>
<keyword evidence="1" id="KW-0489">Methyltransferase</keyword>
<dbReference type="Pfam" id="PF00588">
    <property type="entry name" value="SpoU_methylase"/>
    <property type="match status" value="1"/>
</dbReference>
<evidence type="ECO:0000256" key="1">
    <source>
        <dbReference type="ARBA" id="ARBA00022603"/>
    </source>
</evidence>
<dbReference type="Proteomes" id="UP000243900">
    <property type="component" value="Unassembled WGS sequence"/>
</dbReference>
<dbReference type="GO" id="GO:0003723">
    <property type="term" value="F:RNA binding"/>
    <property type="evidence" value="ECO:0007669"/>
    <property type="project" value="InterPro"/>
</dbReference>
<proteinExistence type="predicted"/>
<dbReference type="GO" id="GO:0006396">
    <property type="term" value="P:RNA processing"/>
    <property type="evidence" value="ECO:0007669"/>
    <property type="project" value="InterPro"/>
</dbReference>
<keyword evidence="2" id="KW-0808">Transferase</keyword>
<dbReference type="OrthoDB" id="9794400at2"/>
<evidence type="ECO:0000256" key="2">
    <source>
        <dbReference type="ARBA" id="ARBA00022679"/>
    </source>
</evidence>
<dbReference type="GO" id="GO:0005829">
    <property type="term" value="C:cytosol"/>
    <property type="evidence" value="ECO:0007669"/>
    <property type="project" value="TreeGrafter"/>
</dbReference>
<gene>
    <name evidence="4" type="ORF">C5O18_08105</name>
</gene>
<dbReference type="RefSeq" id="WP_105193029.1">
    <property type="nucleotide sequence ID" value="NZ_PTQZ01000217.1"/>
</dbReference>
<sequence>MIAASMGSFLRVPVSTVDLPAWLAARRAAGIAVAGAVLDGESAHALSPAFTGGVLVIGNESHGLSDAVQAQLTRRLTIPRFGAAESLNAGVATGILLDGWRRARPA</sequence>
<dbReference type="InterPro" id="IPR029028">
    <property type="entry name" value="Alpha/beta_knot_MTases"/>
</dbReference>
<dbReference type="InterPro" id="IPR029026">
    <property type="entry name" value="tRNA_m1G_MTases_N"/>
</dbReference>
<name>A0A2P6AR67_9GAMM</name>